<keyword evidence="8 10" id="KW-0804">Transcription</keyword>
<evidence type="ECO:0000313" key="14">
    <source>
        <dbReference type="Proteomes" id="UP000193685"/>
    </source>
</evidence>
<dbReference type="Proteomes" id="UP000193685">
    <property type="component" value="Unassembled WGS sequence"/>
</dbReference>
<keyword evidence="3 10" id="KW-0240">DNA-directed RNA polymerase</keyword>
<comment type="subcellular location">
    <subcellularLocation>
        <location evidence="1">Mitochondrion</location>
    </subcellularLocation>
</comment>
<dbReference type="SMART" id="SM01311">
    <property type="entry name" value="RPOL_N"/>
    <property type="match status" value="1"/>
</dbReference>
<dbReference type="Pfam" id="PF00940">
    <property type="entry name" value="RNA_pol"/>
    <property type="match status" value="1"/>
</dbReference>
<dbReference type="Gene3D" id="1.10.287.260">
    <property type="match status" value="1"/>
</dbReference>
<keyword evidence="4 10" id="KW-0808">Transferase</keyword>
<comment type="function">
    <text evidence="10">DNA-dependent RNA polymerase catalyzes the transcription of DNA into RNA using the four ribonucleoside triphosphates as substrates.</text>
</comment>
<dbReference type="GeneID" id="63786461"/>
<accession>A0A1Y2F2L7</accession>
<keyword evidence="5 10" id="KW-0548">Nucleotidyltransferase</keyword>
<comment type="similarity">
    <text evidence="2 10">Belongs to the phage and mitochondrial RNA polymerase family.</text>
</comment>
<evidence type="ECO:0000256" key="6">
    <source>
        <dbReference type="ARBA" id="ARBA00022946"/>
    </source>
</evidence>
<evidence type="ECO:0000256" key="2">
    <source>
        <dbReference type="ARBA" id="ARBA00009493"/>
    </source>
</evidence>
<dbReference type="EC" id="2.7.7.6" evidence="10"/>
<evidence type="ECO:0000256" key="1">
    <source>
        <dbReference type="ARBA" id="ARBA00004173"/>
    </source>
</evidence>
<dbReference type="InterPro" id="IPR037159">
    <property type="entry name" value="RNA_POL_N_sf"/>
</dbReference>
<keyword evidence="7" id="KW-0496">Mitochondrion</keyword>
<evidence type="ECO:0000256" key="9">
    <source>
        <dbReference type="ARBA" id="ARBA00048552"/>
    </source>
</evidence>
<dbReference type="Gene3D" id="1.10.287.280">
    <property type="match status" value="1"/>
</dbReference>
<gene>
    <name evidence="13" type="ORF">BCR37DRAFT_382389</name>
</gene>
<dbReference type="GO" id="GO:0006390">
    <property type="term" value="P:mitochondrial transcription"/>
    <property type="evidence" value="ECO:0007669"/>
    <property type="project" value="TreeGrafter"/>
</dbReference>
<feature type="region of interest" description="Disordered" evidence="11">
    <location>
        <begin position="1263"/>
        <end position="1299"/>
    </location>
</feature>
<dbReference type="PROSITE" id="PS00900">
    <property type="entry name" value="RNA_POL_PHAGE_1"/>
    <property type="match status" value="1"/>
</dbReference>
<organism evidence="13 14">
    <name type="scientific">Protomyces lactucae-debilis</name>
    <dbReference type="NCBI Taxonomy" id="2754530"/>
    <lineage>
        <taxon>Eukaryota</taxon>
        <taxon>Fungi</taxon>
        <taxon>Dikarya</taxon>
        <taxon>Ascomycota</taxon>
        <taxon>Taphrinomycotina</taxon>
        <taxon>Taphrinomycetes</taxon>
        <taxon>Taphrinales</taxon>
        <taxon>Protomycetaceae</taxon>
        <taxon>Protomyces</taxon>
    </lineage>
</organism>
<evidence type="ECO:0000256" key="5">
    <source>
        <dbReference type="ARBA" id="ARBA00022695"/>
    </source>
</evidence>
<proteinExistence type="inferred from homology"/>
<dbReference type="OMA" id="SHARNTQ"/>
<dbReference type="Pfam" id="PF14700">
    <property type="entry name" value="RPOL_N"/>
    <property type="match status" value="1"/>
</dbReference>
<dbReference type="InterPro" id="IPR024075">
    <property type="entry name" value="DNA-dir_RNA_pol_helix_hairp_sf"/>
</dbReference>
<reference evidence="13 14" key="1">
    <citation type="submission" date="2016-07" db="EMBL/GenBank/DDBJ databases">
        <title>Pervasive Adenine N6-methylation of Active Genes in Fungi.</title>
        <authorList>
            <consortium name="DOE Joint Genome Institute"/>
            <person name="Mondo S.J."/>
            <person name="Dannebaum R.O."/>
            <person name="Kuo R.C."/>
            <person name="Labutti K."/>
            <person name="Haridas S."/>
            <person name="Kuo A."/>
            <person name="Salamov A."/>
            <person name="Ahrendt S.R."/>
            <person name="Lipzen A."/>
            <person name="Sullivan W."/>
            <person name="Andreopoulos W.B."/>
            <person name="Clum A."/>
            <person name="Lindquist E."/>
            <person name="Daum C."/>
            <person name="Ramamoorthy G.K."/>
            <person name="Gryganskyi A."/>
            <person name="Culley D."/>
            <person name="Magnuson J.K."/>
            <person name="James T.Y."/>
            <person name="O'Malley M.A."/>
            <person name="Stajich J.E."/>
            <person name="Spatafora J.W."/>
            <person name="Visel A."/>
            <person name="Grigoriev I.V."/>
        </authorList>
    </citation>
    <scope>NUCLEOTIDE SEQUENCE [LARGE SCALE GENOMIC DNA]</scope>
    <source>
        <strain evidence="13 14">12-1054</strain>
    </source>
</reference>
<dbReference type="FunFam" id="1.10.287.280:FF:000001">
    <property type="entry name" value="DNA-directed RNA polymerase"/>
    <property type="match status" value="1"/>
</dbReference>
<dbReference type="OrthoDB" id="276422at2759"/>
<dbReference type="GO" id="GO:0003899">
    <property type="term" value="F:DNA-directed RNA polymerase activity"/>
    <property type="evidence" value="ECO:0007669"/>
    <property type="project" value="UniProtKB-EC"/>
</dbReference>
<dbReference type="PROSITE" id="PS00489">
    <property type="entry name" value="RNA_POL_PHAGE_2"/>
    <property type="match status" value="1"/>
</dbReference>
<evidence type="ECO:0000256" key="7">
    <source>
        <dbReference type="ARBA" id="ARBA00023128"/>
    </source>
</evidence>
<dbReference type="Gene3D" id="1.10.1320.10">
    <property type="entry name" value="DNA-directed RNA polymerase, N-terminal domain"/>
    <property type="match status" value="1"/>
</dbReference>
<dbReference type="GO" id="GO:0034245">
    <property type="term" value="C:mitochondrial DNA-directed RNA polymerase complex"/>
    <property type="evidence" value="ECO:0007669"/>
    <property type="project" value="TreeGrafter"/>
</dbReference>
<sequence length="1334" mass="150382">MQRLVSRETWSFRREYQCQVCRWLNGLSLRGRRLMSINASGNVQENATPDGAAAFSAFPPPSATPRPADLSPKRFIKTTNMKIGRRNDLVKLPTPALRDNYRGIKQRTLKNRTTPDALALFDACVVTGNWGRSLKLLEQVRNQADDATVLVAVNRYLQALVEEVPTSQQMTFAQKHFDEYDTKWGVLPNHFTFALMCKGNLALQDGEAAKVAIQELARHWQSIKGDFGTVMAADVLTQDEARRAFVLSGLDYRLIGKENRSSIEIPQHPLSEVDEVLPPRQPPPGLGFLKHSLSALTDQDVEIVSGQQVLDDSGRPLSTQEIFNLARQKSIEENAVDAAVMRWKHDHDALKKRGRMTGQVKSLNVLFWEWKEEMVPLIQEEVDRIDHSSDDLNRPSINRQKQTFSIPQTEKEAEVQALRETMDSDASRTARRDYGPFLGLLKPEKLAAVTILEVIRSFTTENLDGMKSATLVVKVGKAIENEYHAEILKKKGMSDTWRVPGQNIQFKHIAQDNELFKLAVRRARAKAQQMNASGLFHPEWTQQLRAKIGAVMVSFLLHTARISMTKKGKSGFIHRQEAPAFFHSYQYSKGQRLGVIKLNDQLMQRLSSEPLRGSIYPRQLPMLTPPRPWYSYDSGGYLCTRTFAMRAKNSPEQIRYLKSASERGHLDNVLSALDILGKTPWSINEQVFKCALQAWNSGHGVADIPPAELDINLPPPPPADADPTEKFVYKERCKEITTLLRNCASMRSDINYKLEIARAFLHDTMYFPHSLDFRGRAYPIPPHFNHLGNDLCRGLLLFGTAKELGPSGLRWLKIHFANHCGHDKASFDEREAFADESLEKIFEAADHPMDGTQWWLEADKPWQCLAACFELTKALRSGNPEKYKCALPVHQDGTCNGLQHYAALGGDLSGAKQVNLEPSDRPQDVYRGVADLVNIQVNIDAAAGEPRAKKLQGHISRKVVKQTVMTNVYGVTFIGARLQIENQLKDLKIEGAEDEVWDLANYLVKKVFKALNNLFTGAHEIQDWLKHAAMIVTRSVHKDALLNAVPDTMSAVIWTTPLDLPVVQPYRKEVRRQIMTNLQTVFISDPSDAAEVNSRKQAAAFPPNFIHSLDATHMLMSALVCQEEDVTFAAVHDSYWTHAADTDKMNVILRDAFIKLHSQDIMGDLHSEFKQRYSNHFLPVPSIQKFSQAYAFCMKPEHLESGKVVMLPGQKGVVVQDHDLAIEVLRYGARAGAVNPESIDLSSHARNTQTLAERMKTREYLEELDKTSAESEAQQEEETAVGADVQEAPSKPKREAKSKRLATWAVWVPISFPPLPKKGDFDVTKLKQSKYFFS</sequence>
<dbReference type="InterPro" id="IPR043502">
    <property type="entry name" value="DNA/RNA_pol_sf"/>
</dbReference>
<dbReference type="InterPro" id="IPR046950">
    <property type="entry name" value="DNA-dir_Rpol_C_phage-type"/>
</dbReference>
<dbReference type="STRING" id="56484.A0A1Y2F2L7"/>
<dbReference type="PANTHER" id="PTHR10102">
    <property type="entry name" value="DNA-DIRECTED RNA POLYMERASE, MITOCHONDRIAL"/>
    <property type="match status" value="1"/>
</dbReference>
<dbReference type="InterPro" id="IPR029262">
    <property type="entry name" value="RPOL_N"/>
</dbReference>
<keyword evidence="14" id="KW-1185">Reference proteome</keyword>
<comment type="catalytic activity">
    <reaction evidence="9 10">
        <text>RNA(n) + a ribonucleoside 5'-triphosphate = RNA(n+1) + diphosphate</text>
        <dbReference type="Rhea" id="RHEA:21248"/>
        <dbReference type="Rhea" id="RHEA-COMP:14527"/>
        <dbReference type="Rhea" id="RHEA-COMP:17342"/>
        <dbReference type="ChEBI" id="CHEBI:33019"/>
        <dbReference type="ChEBI" id="CHEBI:61557"/>
        <dbReference type="ChEBI" id="CHEBI:140395"/>
        <dbReference type="EC" id="2.7.7.6"/>
    </reaction>
</comment>
<dbReference type="RefSeq" id="XP_040723241.1">
    <property type="nucleotide sequence ID" value="XM_040869862.1"/>
</dbReference>
<dbReference type="Gene3D" id="1.10.150.20">
    <property type="entry name" value="5' to 3' exonuclease, C-terminal subdomain"/>
    <property type="match status" value="1"/>
</dbReference>
<comment type="caution">
    <text evidence="13">The sequence shown here is derived from an EMBL/GenBank/DDBJ whole genome shotgun (WGS) entry which is preliminary data.</text>
</comment>
<evidence type="ECO:0000259" key="12">
    <source>
        <dbReference type="SMART" id="SM01311"/>
    </source>
</evidence>
<dbReference type="FunFam" id="1.10.150.20:FF:000041">
    <property type="entry name" value="DNA-directed RNA polymerase"/>
    <property type="match status" value="1"/>
</dbReference>
<evidence type="ECO:0000256" key="8">
    <source>
        <dbReference type="ARBA" id="ARBA00023163"/>
    </source>
</evidence>
<protein>
    <recommendedName>
        <fullName evidence="10">DNA-directed RNA polymerase</fullName>
        <ecNumber evidence="10">2.7.7.6</ecNumber>
    </recommendedName>
</protein>
<dbReference type="EMBL" id="MCFI01000018">
    <property type="protein sequence ID" value="ORY78130.1"/>
    <property type="molecule type" value="Genomic_DNA"/>
</dbReference>
<evidence type="ECO:0000256" key="10">
    <source>
        <dbReference type="RuleBase" id="RU003805"/>
    </source>
</evidence>
<evidence type="ECO:0000256" key="4">
    <source>
        <dbReference type="ARBA" id="ARBA00022679"/>
    </source>
</evidence>
<feature type="domain" description="DNA-directed RNA polymerase N-terminal" evidence="12">
    <location>
        <begin position="326"/>
        <end position="678"/>
    </location>
</feature>
<keyword evidence="6" id="KW-0809">Transit peptide</keyword>
<dbReference type="InterPro" id="IPR002092">
    <property type="entry name" value="DNA-dir_Rpol_phage-type"/>
</dbReference>
<evidence type="ECO:0000313" key="13">
    <source>
        <dbReference type="EMBL" id="ORY78130.1"/>
    </source>
</evidence>
<evidence type="ECO:0000256" key="11">
    <source>
        <dbReference type="SAM" id="MobiDB-lite"/>
    </source>
</evidence>
<dbReference type="GO" id="GO:0001018">
    <property type="term" value="F:mitochondrial promoter sequence-specific DNA binding"/>
    <property type="evidence" value="ECO:0007669"/>
    <property type="project" value="TreeGrafter"/>
</dbReference>
<name>A0A1Y2F2L7_PROLT</name>
<evidence type="ECO:0000256" key="3">
    <source>
        <dbReference type="ARBA" id="ARBA00022478"/>
    </source>
</evidence>
<dbReference type="PANTHER" id="PTHR10102:SF0">
    <property type="entry name" value="DNA-DIRECTED RNA POLYMERASE, MITOCHONDRIAL"/>
    <property type="match status" value="1"/>
</dbReference>
<dbReference type="SUPFAM" id="SSF56672">
    <property type="entry name" value="DNA/RNA polymerases"/>
    <property type="match status" value="1"/>
</dbReference>